<evidence type="ECO:0000256" key="1">
    <source>
        <dbReference type="SAM" id="MobiDB-lite"/>
    </source>
</evidence>
<dbReference type="InterPro" id="IPR014752">
    <property type="entry name" value="Arrestin-like_C"/>
</dbReference>
<dbReference type="GO" id="GO:0070086">
    <property type="term" value="P:ubiquitin-dependent endocytosis"/>
    <property type="evidence" value="ECO:0007669"/>
    <property type="project" value="TreeGrafter"/>
</dbReference>
<organism evidence="3 4">
    <name type="scientific">Circinella minor</name>
    <dbReference type="NCBI Taxonomy" id="1195481"/>
    <lineage>
        <taxon>Eukaryota</taxon>
        <taxon>Fungi</taxon>
        <taxon>Fungi incertae sedis</taxon>
        <taxon>Mucoromycota</taxon>
        <taxon>Mucoromycotina</taxon>
        <taxon>Mucoromycetes</taxon>
        <taxon>Mucorales</taxon>
        <taxon>Lichtheimiaceae</taxon>
        <taxon>Circinella</taxon>
    </lineage>
</organism>
<dbReference type="SUPFAM" id="SSF81296">
    <property type="entry name" value="E set domains"/>
    <property type="match status" value="1"/>
</dbReference>
<dbReference type="GO" id="GO:0005886">
    <property type="term" value="C:plasma membrane"/>
    <property type="evidence" value="ECO:0007669"/>
    <property type="project" value="TreeGrafter"/>
</dbReference>
<reference evidence="3 4" key="1">
    <citation type="submission" date="2020-12" db="EMBL/GenBank/DDBJ databases">
        <title>Metabolic potential, ecology and presence of endohyphal bacteria is reflected in genomic diversity of Mucoromycotina.</title>
        <authorList>
            <person name="Muszewska A."/>
            <person name="Okrasinska A."/>
            <person name="Steczkiewicz K."/>
            <person name="Drgas O."/>
            <person name="Orlowska M."/>
            <person name="Perlinska-Lenart U."/>
            <person name="Aleksandrzak-Piekarczyk T."/>
            <person name="Szatraj K."/>
            <person name="Zielenkiewicz U."/>
            <person name="Pilsyk S."/>
            <person name="Malc E."/>
            <person name="Mieczkowski P."/>
            <person name="Kruszewska J.S."/>
            <person name="Biernat P."/>
            <person name="Pawlowska J."/>
        </authorList>
    </citation>
    <scope>NUCLEOTIDE SEQUENCE [LARGE SCALE GENOMIC DNA]</scope>
    <source>
        <strain evidence="3 4">CBS 142.35</strain>
    </source>
</reference>
<protein>
    <recommendedName>
        <fullName evidence="2">Arrestin-like N-terminal domain-containing protein</fullName>
    </recommendedName>
</protein>
<evidence type="ECO:0000313" key="4">
    <source>
        <dbReference type="Proteomes" id="UP000646827"/>
    </source>
</evidence>
<dbReference type="PANTHER" id="PTHR11188:SF17">
    <property type="entry name" value="FI21816P1"/>
    <property type="match status" value="1"/>
</dbReference>
<dbReference type="PANTHER" id="PTHR11188">
    <property type="entry name" value="ARRESTIN DOMAIN CONTAINING PROTEIN"/>
    <property type="match status" value="1"/>
</dbReference>
<dbReference type="GO" id="GO:0030674">
    <property type="term" value="F:protein-macromolecule adaptor activity"/>
    <property type="evidence" value="ECO:0007669"/>
    <property type="project" value="TreeGrafter"/>
</dbReference>
<feature type="compositionally biased region" description="Low complexity" evidence="1">
    <location>
        <begin position="334"/>
        <end position="356"/>
    </location>
</feature>
<dbReference type="OrthoDB" id="2333384at2759"/>
<accession>A0A8H7S2U4</accession>
<feature type="compositionally biased region" description="Basic and acidic residues" evidence="1">
    <location>
        <begin position="494"/>
        <end position="505"/>
    </location>
</feature>
<feature type="region of interest" description="Disordered" evidence="1">
    <location>
        <begin position="493"/>
        <end position="513"/>
    </location>
</feature>
<sequence length="513" mass="57789">MNLKKISQTHLSFDPLKPVILRGSPEEDAKSVFSGNVVLSLPKATRITTVTVTLKCTATTYWPEGIGIRGTRLTSEKVLSEEILQIMDKTDNQQSTKLPAGTHRFPFVFLIPNSIVESIEDMYGRVRHTCEAKVARPGIQLLNSWSVTKNVLILRTYMSNSLLTNNSVQDLSRTLERRIAAADIQVVIEQAAFSSGEAFSIRTIIQPQRKHVRIESMDLVVSELYRYLEIEMRAQRNGHEKFPFEFRASTSLEIPEYTTDSLRSLFDKHNGTRPIQLDDTFAHRLTFATPTCHQNIHHTTTHYKEIQFRHFLTVSMTISSPDDGGTTTPPLIESSSASTISTSSSTSSPLSTPSAHSADMPMMFDTAAAGVGAAGWHNVLSRFRVSRNKSKEKNRVYDTIVFEVPISVFDCRLKEDFGRLPSYFDLGTVPRLITKPKNKNKHKEKKTAILDQSGIPEIDKPHIPPHTFLCSCYHDFALQMQYASQSPFLVTTTAEHEHPQLERIPSRPPPEYT</sequence>
<feature type="domain" description="Arrestin-like N-terminal" evidence="2">
    <location>
        <begin position="34"/>
        <end position="138"/>
    </location>
</feature>
<feature type="region of interest" description="Disordered" evidence="1">
    <location>
        <begin position="321"/>
        <end position="356"/>
    </location>
</feature>
<dbReference type="AlphaFoldDB" id="A0A8H7S2U4"/>
<dbReference type="InterPro" id="IPR011021">
    <property type="entry name" value="Arrestin-like_N"/>
</dbReference>
<dbReference type="GO" id="GO:0031625">
    <property type="term" value="F:ubiquitin protein ligase binding"/>
    <property type="evidence" value="ECO:0007669"/>
    <property type="project" value="TreeGrafter"/>
</dbReference>
<comment type="caution">
    <text evidence="3">The sequence shown here is derived from an EMBL/GenBank/DDBJ whole genome shotgun (WGS) entry which is preliminary data.</text>
</comment>
<name>A0A8H7S2U4_9FUNG</name>
<dbReference type="GO" id="GO:0005829">
    <property type="term" value="C:cytosol"/>
    <property type="evidence" value="ECO:0007669"/>
    <property type="project" value="TreeGrafter"/>
</dbReference>
<keyword evidence="4" id="KW-1185">Reference proteome</keyword>
<gene>
    <name evidence="3" type="ORF">INT45_002670</name>
</gene>
<evidence type="ECO:0000259" key="2">
    <source>
        <dbReference type="Pfam" id="PF00339"/>
    </source>
</evidence>
<dbReference type="InterPro" id="IPR014756">
    <property type="entry name" value="Ig_E-set"/>
</dbReference>
<proteinExistence type="predicted"/>
<dbReference type="EMBL" id="JAEPRB010000080">
    <property type="protein sequence ID" value="KAG2222539.1"/>
    <property type="molecule type" value="Genomic_DNA"/>
</dbReference>
<dbReference type="Gene3D" id="2.60.40.640">
    <property type="match status" value="1"/>
</dbReference>
<dbReference type="InterPro" id="IPR050357">
    <property type="entry name" value="Arrestin_domain-protein"/>
</dbReference>
<evidence type="ECO:0000313" key="3">
    <source>
        <dbReference type="EMBL" id="KAG2222539.1"/>
    </source>
</evidence>
<dbReference type="Pfam" id="PF00339">
    <property type="entry name" value="Arrestin_N"/>
    <property type="match status" value="1"/>
</dbReference>
<dbReference type="Proteomes" id="UP000646827">
    <property type="component" value="Unassembled WGS sequence"/>
</dbReference>